<proteinExistence type="predicted"/>
<dbReference type="GO" id="GO:0000981">
    <property type="term" value="F:DNA-binding transcription factor activity, RNA polymerase II-specific"/>
    <property type="evidence" value="ECO:0007669"/>
    <property type="project" value="InterPro"/>
</dbReference>
<evidence type="ECO:0000256" key="8">
    <source>
        <dbReference type="SAM" id="MobiDB-lite"/>
    </source>
</evidence>
<keyword evidence="2" id="KW-0479">Metal-binding</keyword>
<feature type="region of interest" description="Disordered" evidence="8">
    <location>
        <begin position="1"/>
        <end position="25"/>
    </location>
</feature>
<dbReference type="SMART" id="SM00066">
    <property type="entry name" value="GAL4"/>
    <property type="match status" value="1"/>
</dbReference>
<dbReference type="CDD" id="cd12148">
    <property type="entry name" value="fungal_TF_MHR"/>
    <property type="match status" value="1"/>
</dbReference>
<dbReference type="Proteomes" id="UP000184356">
    <property type="component" value="Unassembled WGS sequence"/>
</dbReference>
<dbReference type="RefSeq" id="XP_040704785.1">
    <property type="nucleotide sequence ID" value="XM_040850936.1"/>
</dbReference>
<dbReference type="InterPro" id="IPR051089">
    <property type="entry name" value="prtT"/>
</dbReference>
<evidence type="ECO:0000256" key="6">
    <source>
        <dbReference type="ARBA" id="ARBA00023163"/>
    </source>
</evidence>
<dbReference type="SUPFAM" id="SSF57701">
    <property type="entry name" value="Zn2/Cys6 DNA-binding domain"/>
    <property type="match status" value="1"/>
</dbReference>
<dbReference type="STRING" id="1036612.A0A1L9TNF3"/>
<dbReference type="InterPro" id="IPR036864">
    <property type="entry name" value="Zn2-C6_fun-type_DNA-bd_sf"/>
</dbReference>
<evidence type="ECO:0000256" key="1">
    <source>
        <dbReference type="ARBA" id="ARBA00004123"/>
    </source>
</evidence>
<dbReference type="PROSITE" id="PS50048">
    <property type="entry name" value="ZN2_CY6_FUNGAL_2"/>
    <property type="match status" value="1"/>
</dbReference>
<dbReference type="CDD" id="cd00067">
    <property type="entry name" value="GAL4"/>
    <property type="match status" value="1"/>
</dbReference>
<dbReference type="GO" id="GO:0008270">
    <property type="term" value="F:zinc ion binding"/>
    <property type="evidence" value="ECO:0007669"/>
    <property type="project" value="InterPro"/>
</dbReference>
<dbReference type="PANTHER" id="PTHR31845:SF17">
    <property type="entry name" value="ZN(II)2CYS6 TRANSCRIPTION FACTOR (EUROFUNG)"/>
    <property type="match status" value="1"/>
</dbReference>
<dbReference type="PROSITE" id="PS00463">
    <property type="entry name" value="ZN2_CY6_FUNGAL_1"/>
    <property type="match status" value="1"/>
</dbReference>
<evidence type="ECO:0000313" key="10">
    <source>
        <dbReference type="EMBL" id="OJJ60979.1"/>
    </source>
</evidence>
<dbReference type="PANTHER" id="PTHR31845">
    <property type="entry name" value="FINGER DOMAIN PROTEIN, PUTATIVE-RELATED"/>
    <property type="match status" value="1"/>
</dbReference>
<dbReference type="GeneID" id="63767009"/>
<keyword evidence="4" id="KW-0805">Transcription regulation</keyword>
<dbReference type="Gene3D" id="4.10.240.10">
    <property type="entry name" value="Zn(2)-C6 fungal-type DNA-binding domain"/>
    <property type="match status" value="1"/>
</dbReference>
<keyword evidence="6" id="KW-0804">Transcription</keyword>
<evidence type="ECO:0000256" key="2">
    <source>
        <dbReference type="ARBA" id="ARBA00022723"/>
    </source>
</evidence>
<name>A0A1L9TNF3_9EURO</name>
<reference evidence="11" key="1">
    <citation type="journal article" date="2017" name="Genome Biol.">
        <title>Comparative genomics reveals high biological diversity and specific adaptations in the industrially and medically important fungal genus Aspergillus.</title>
        <authorList>
            <person name="de Vries R.P."/>
            <person name="Riley R."/>
            <person name="Wiebenga A."/>
            <person name="Aguilar-Osorio G."/>
            <person name="Amillis S."/>
            <person name="Uchima C.A."/>
            <person name="Anderluh G."/>
            <person name="Asadollahi M."/>
            <person name="Askin M."/>
            <person name="Barry K."/>
            <person name="Battaglia E."/>
            <person name="Bayram O."/>
            <person name="Benocci T."/>
            <person name="Braus-Stromeyer S.A."/>
            <person name="Caldana C."/>
            <person name="Canovas D."/>
            <person name="Cerqueira G.C."/>
            <person name="Chen F."/>
            <person name="Chen W."/>
            <person name="Choi C."/>
            <person name="Clum A."/>
            <person name="Dos Santos R.A."/>
            <person name="Damasio A.R."/>
            <person name="Diallinas G."/>
            <person name="Emri T."/>
            <person name="Fekete E."/>
            <person name="Flipphi M."/>
            <person name="Freyberg S."/>
            <person name="Gallo A."/>
            <person name="Gournas C."/>
            <person name="Habgood R."/>
            <person name="Hainaut M."/>
            <person name="Harispe M.L."/>
            <person name="Henrissat B."/>
            <person name="Hilden K.S."/>
            <person name="Hope R."/>
            <person name="Hossain A."/>
            <person name="Karabika E."/>
            <person name="Karaffa L."/>
            <person name="Karanyi Z."/>
            <person name="Krasevec N."/>
            <person name="Kuo A."/>
            <person name="Kusch H."/>
            <person name="LaButti K."/>
            <person name="Lagendijk E.L."/>
            <person name="Lapidus A."/>
            <person name="Levasseur A."/>
            <person name="Lindquist E."/>
            <person name="Lipzen A."/>
            <person name="Logrieco A.F."/>
            <person name="MacCabe A."/>
            <person name="Maekelae M.R."/>
            <person name="Malavazi I."/>
            <person name="Melin P."/>
            <person name="Meyer V."/>
            <person name="Mielnichuk N."/>
            <person name="Miskei M."/>
            <person name="Molnar A.P."/>
            <person name="Mule G."/>
            <person name="Ngan C.Y."/>
            <person name="Orejas M."/>
            <person name="Orosz E."/>
            <person name="Ouedraogo J.P."/>
            <person name="Overkamp K.M."/>
            <person name="Park H.-S."/>
            <person name="Perrone G."/>
            <person name="Piumi F."/>
            <person name="Punt P.J."/>
            <person name="Ram A.F."/>
            <person name="Ramon A."/>
            <person name="Rauscher S."/>
            <person name="Record E."/>
            <person name="Riano-Pachon D.M."/>
            <person name="Robert V."/>
            <person name="Roehrig J."/>
            <person name="Ruller R."/>
            <person name="Salamov A."/>
            <person name="Salih N.S."/>
            <person name="Samson R.A."/>
            <person name="Sandor E."/>
            <person name="Sanguinetti M."/>
            <person name="Schuetze T."/>
            <person name="Sepcic K."/>
            <person name="Shelest E."/>
            <person name="Sherlock G."/>
            <person name="Sophianopoulou V."/>
            <person name="Squina F.M."/>
            <person name="Sun H."/>
            <person name="Susca A."/>
            <person name="Todd R.B."/>
            <person name="Tsang A."/>
            <person name="Unkles S.E."/>
            <person name="van de Wiele N."/>
            <person name="van Rossen-Uffink D."/>
            <person name="Oliveira J.V."/>
            <person name="Vesth T.C."/>
            <person name="Visser J."/>
            <person name="Yu J.-H."/>
            <person name="Zhou M."/>
            <person name="Andersen M.R."/>
            <person name="Archer D.B."/>
            <person name="Baker S.E."/>
            <person name="Benoit I."/>
            <person name="Brakhage A.A."/>
            <person name="Braus G.H."/>
            <person name="Fischer R."/>
            <person name="Frisvad J.C."/>
            <person name="Goldman G.H."/>
            <person name="Houbraken J."/>
            <person name="Oakley B."/>
            <person name="Pocsi I."/>
            <person name="Scazzocchio C."/>
            <person name="Seiboth B."/>
            <person name="vanKuyk P.A."/>
            <person name="Wortman J."/>
            <person name="Dyer P.S."/>
            <person name="Grigoriev I.V."/>
        </authorList>
    </citation>
    <scope>NUCLEOTIDE SEQUENCE [LARGE SCALE GENOMIC DNA]</scope>
    <source>
        <strain evidence="11">CBS 593.65</strain>
    </source>
</reference>
<dbReference type="GO" id="GO:0000976">
    <property type="term" value="F:transcription cis-regulatory region binding"/>
    <property type="evidence" value="ECO:0007669"/>
    <property type="project" value="TreeGrafter"/>
</dbReference>
<comment type="subcellular location">
    <subcellularLocation>
        <location evidence="1">Nucleus</location>
    </subcellularLocation>
</comment>
<dbReference type="GO" id="GO:0006351">
    <property type="term" value="P:DNA-templated transcription"/>
    <property type="evidence" value="ECO:0007669"/>
    <property type="project" value="InterPro"/>
</dbReference>
<protein>
    <recommendedName>
        <fullName evidence="9">Zn(2)-C6 fungal-type domain-containing protein</fullName>
    </recommendedName>
</protein>
<dbReference type="AlphaFoldDB" id="A0A1L9TNF3"/>
<accession>A0A1L9TNF3</accession>
<evidence type="ECO:0000313" key="11">
    <source>
        <dbReference type="Proteomes" id="UP000184356"/>
    </source>
</evidence>
<gene>
    <name evidence="10" type="ORF">ASPSYDRAFT_781342</name>
</gene>
<feature type="region of interest" description="Disordered" evidence="8">
    <location>
        <begin position="111"/>
        <end position="157"/>
    </location>
</feature>
<organism evidence="10 11">
    <name type="scientific">Aspergillus sydowii CBS 593.65</name>
    <dbReference type="NCBI Taxonomy" id="1036612"/>
    <lineage>
        <taxon>Eukaryota</taxon>
        <taxon>Fungi</taxon>
        <taxon>Dikarya</taxon>
        <taxon>Ascomycota</taxon>
        <taxon>Pezizomycotina</taxon>
        <taxon>Eurotiomycetes</taxon>
        <taxon>Eurotiomycetidae</taxon>
        <taxon>Eurotiales</taxon>
        <taxon>Aspergillaceae</taxon>
        <taxon>Aspergillus</taxon>
        <taxon>Aspergillus subgen. Nidulantes</taxon>
    </lineage>
</organism>
<keyword evidence="3" id="KW-0862">Zinc</keyword>
<feature type="domain" description="Zn(2)-C6 fungal-type" evidence="9">
    <location>
        <begin position="29"/>
        <end position="59"/>
    </location>
</feature>
<feature type="compositionally biased region" description="Basic and acidic residues" evidence="8">
    <location>
        <begin position="7"/>
        <end position="19"/>
    </location>
</feature>
<evidence type="ECO:0000259" key="9">
    <source>
        <dbReference type="PROSITE" id="PS50048"/>
    </source>
</evidence>
<dbReference type="InterPro" id="IPR001138">
    <property type="entry name" value="Zn2Cys6_DnaBD"/>
</dbReference>
<keyword evidence="5" id="KW-0238">DNA-binding</keyword>
<dbReference type="VEuPathDB" id="FungiDB:ASPSYDRAFT_781342"/>
<dbReference type="SMART" id="SM00906">
    <property type="entry name" value="Fungal_trans"/>
    <property type="match status" value="1"/>
</dbReference>
<keyword evidence="7" id="KW-0539">Nucleus</keyword>
<dbReference type="Pfam" id="PF00172">
    <property type="entry name" value="Zn_clus"/>
    <property type="match status" value="1"/>
</dbReference>
<dbReference type="GO" id="GO:0005634">
    <property type="term" value="C:nucleus"/>
    <property type="evidence" value="ECO:0007669"/>
    <property type="project" value="UniProtKB-SubCell"/>
</dbReference>
<dbReference type="InterPro" id="IPR007219">
    <property type="entry name" value="XnlR_reg_dom"/>
</dbReference>
<evidence type="ECO:0000256" key="4">
    <source>
        <dbReference type="ARBA" id="ARBA00023015"/>
    </source>
</evidence>
<evidence type="ECO:0000256" key="3">
    <source>
        <dbReference type="ARBA" id="ARBA00022833"/>
    </source>
</evidence>
<sequence length="634" mass="71815">MSTNSAEPRRRNSPRDRNEVSTPTRKVKACAACRRQKVKCHMDSRGSPCRRCAKHRLQCFVSKDLQTVIDEKSRYTDAILEDLENTHIVLRELVKRAGLPEPKVLQTTALRRSLQPGANRDTNNYNPGECHLDDDNSLSRDCSPESVDGRSDSGLPHAPMQSLYALTKLKSLRSPGVLDQQQGQDVNDFIGRGAISESEAERLFTRYRDGLDAFIYNIGCRYHSLDETRRKSPILTAAILTVAALHDQQSEDTYTICNSEFRRLISLTMFDRRISRDYLRAMCVASYWLSELSWRISGHAIRLASECELHDQHRQAITSQSTDAADGARLWFILRVCDQRLATLYGRPAIVHEDLSVDEVQSFLQSPVSNHQDQRLLGQVALLDIFKSIRELFGSDRDRPIPRAYLHQLAHFNSQLDIWHRHWAESVSEHYEHIGVFPRKALHLHCQFAKLHLNSHVFRGLPAGQPIPHYFLDCAAAAISAATSTINFILSDPDVAARVVGMPSYLHCMTAFACTFLVKVDLKYGKDLIEPDYVWNLTTSLVRHFRSVPAGKWHLTKLMASGLERMAAMLDPRERAPQGYSVAPDVNGQFFSVGQEADFMDPFSGFEDGYGFNYTMNVGLPSSIQEFPSLFRAM</sequence>
<evidence type="ECO:0000256" key="7">
    <source>
        <dbReference type="ARBA" id="ARBA00023242"/>
    </source>
</evidence>
<evidence type="ECO:0000256" key="5">
    <source>
        <dbReference type="ARBA" id="ARBA00023125"/>
    </source>
</evidence>
<dbReference type="EMBL" id="KV878584">
    <property type="protein sequence ID" value="OJJ60979.1"/>
    <property type="molecule type" value="Genomic_DNA"/>
</dbReference>
<keyword evidence="11" id="KW-1185">Reference proteome</keyword>
<dbReference type="OrthoDB" id="1925334at2759"/>